<feature type="domain" description="Nudix hydrolase" evidence="2">
    <location>
        <begin position="1"/>
        <end position="130"/>
    </location>
</feature>
<organism evidence="3 4">
    <name type="scientific">Haematococcus lacustris</name>
    <name type="common">Green alga</name>
    <name type="synonym">Haematococcus pluvialis</name>
    <dbReference type="NCBI Taxonomy" id="44745"/>
    <lineage>
        <taxon>Eukaryota</taxon>
        <taxon>Viridiplantae</taxon>
        <taxon>Chlorophyta</taxon>
        <taxon>core chlorophytes</taxon>
        <taxon>Chlorophyceae</taxon>
        <taxon>CS clade</taxon>
        <taxon>Chlamydomonadales</taxon>
        <taxon>Haematococcaceae</taxon>
        <taxon>Haematococcus</taxon>
    </lineage>
</organism>
<dbReference type="EMBL" id="BLLF01000694">
    <property type="protein sequence ID" value="GFH14162.1"/>
    <property type="molecule type" value="Genomic_DNA"/>
</dbReference>
<dbReference type="GO" id="GO:0016787">
    <property type="term" value="F:hydrolase activity"/>
    <property type="evidence" value="ECO:0007669"/>
    <property type="project" value="UniProtKB-KW"/>
</dbReference>
<protein>
    <submittedName>
        <fullName evidence="3">Nudix hydrolase domain-containing protein</fullName>
    </submittedName>
</protein>
<dbReference type="InterPro" id="IPR036922">
    <property type="entry name" value="Rieske_2Fe-2S_sf"/>
</dbReference>
<evidence type="ECO:0000259" key="2">
    <source>
        <dbReference type="PROSITE" id="PS51462"/>
    </source>
</evidence>
<keyword evidence="4" id="KW-1185">Reference proteome</keyword>
<dbReference type="Gene3D" id="3.90.79.10">
    <property type="entry name" value="Nucleoside Triphosphate Pyrophosphohydrolase"/>
    <property type="match status" value="1"/>
</dbReference>
<dbReference type="Pfam" id="PF00293">
    <property type="entry name" value="NUDIX"/>
    <property type="match status" value="1"/>
</dbReference>
<reference evidence="3 4" key="1">
    <citation type="submission" date="2020-02" db="EMBL/GenBank/DDBJ databases">
        <title>Draft genome sequence of Haematococcus lacustris strain NIES-144.</title>
        <authorList>
            <person name="Morimoto D."/>
            <person name="Nakagawa S."/>
            <person name="Yoshida T."/>
            <person name="Sawayama S."/>
        </authorList>
    </citation>
    <scope>NUCLEOTIDE SEQUENCE [LARGE SCALE GENOMIC DNA]</scope>
    <source>
        <strain evidence="3 4">NIES-144</strain>
    </source>
</reference>
<dbReference type="SUPFAM" id="SSF55811">
    <property type="entry name" value="Nudix"/>
    <property type="match status" value="1"/>
</dbReference>
<evidence type="ECO:0000313" key="3">
    <source>
        <dbReference type="EMBL" id="GFH14162.1"/>
    </source>
</evidence>
<dbReference type="GO" id="GO:0051537">
    <property type="term" value="F:2 iron, 2 sulfur cluster binding"/>
    <property type="evidence" value="ECO:0007669"/>
    <property type="project" value="InterPro"/>
</dbReference>
<gene>
    <name evidence="3" type="ORF">HaLaN_10163</name>
</gene>
<dbReference type="AlphaFoldDB" id="A0A699ZF31"/>
<evidence type="ECO:0000256" key="1">
    <source>
        <dbReference type="SAM" id="SignalP"/>
    </source>
</evidence>
<dbReference type="PROSITE" id="PS51462">
    <property type="entry name" value="NUDIX"/>
    <property type="match status" value="1"/>
</dbReference>
<dbReference type="InterPro" id="IPR000086">
    <property type="entry name" value="NUDIX_hydrolase_dom"/>
</dbReference>
<dbReference type="Proteomes" id="UP000485058">
    <property type="component" value="Unassembled WGS sequence"/>
</dbReference>
<dbReference type="SUPFAM" id="SSF50022">
    <property type="entry name" value="ISP domain"/>
    <property type="match status" value="1"/>
</dbReference>
<dbReference type="InterPro" id="IPR015797">
    <property type="entry name" value="NUDIX_hydrolase-like_dom_sf"/>
</dbReference>
<keyword evidence="3" id="KW-0378">Hydrolase</keyword>
<keyword evidence="1" id="KW-0732">Signal</keyword>
<comment type="caution">
    <text evidence="3">The sequence shown here is derived from an EMBL/GenBank/DDBJ whole genome shotgun (WGS) entry which is preliminary data.</text>
</comment>
<evidence type="ECO:0000313" key="4">
    <source>
        <dbReference type="Proteomes" id="UP000485058"/>
    </source>
</evidence>
<sequence length="278" mass="30499">MSVTEGTVAVAVAVLLAGETIAECAAREVLEETGLVVQVEPDVVCEGFSQDLVQPTAFAAVDSLVRGPSGDIRFHYAIIEVAALVARRSHHTPPRALDDAEAAMWFPAQQLRQLPDLTPMCARITEEALLRFPVVSRPLQQRVDILKELGLEETNTPEPTTTAYTFTASPEDLKSGNWIELLPDVEAFFQAAGKDVKAFPLAAGRTVVLYRYKGGVYCSDVNSTAYKFPMIDAKLLNKDGQPAVEVPLDGTIYCLRTGKVTPIPWRSHMRLLTRRYSP</sequence>
<proteinExistence type="predicted"/>
<feature type="chain" id="PRO_5025610036" evidence="1">
    <location>
        <begin position="27"/>
        <end position="278"/>
    </location>
</feature>
<name>A0A699ZF31_HAELA</name>
<accession>A0A699ZF31</accession>
<feature type="signal peptide" evidence="1">
    <location>
        <begin position="1"/>
        <end position="26"/>
    </location>
</feature>